<feature type="transmembrane region" description="Helical" evidence="1">
    <location>
        <begin position="12"/>
        <end position="30"/>
    </location>
</feature>
<dbReference type="EMBL" id="VTPV01000007">
    <property type="protein sequence ID" value="KAB1230244.1"/>
    <property type="molecule type" value="Genomic_DNA"/>
</dbReference>
<evidence type="ECO:0000256" key="1">
    <source>
        <dbReference type="SAM" id="Phobius"/>
    </source>
</evidence>
<keyword evidence="3" id="KW-1185">Reference proteome</keyword>
<organism evidence="2 3">
    <name type="scientific">Chryseobacterium viscerum</name>
    <dbReference type="NCBI Taxonomy" id="1037377"/>
    <lineage>
        <taxon>Bacteria</taxon>
        <taxon>Pseudomonadati</taxon>
        <taxon>Bacteroidota</taxon>
        <taxon>Flavobacteriia</taxon>
        <taxon>Flavobacteriales</taxon>
        <taxon>Weeksellaceae</taxon>
        <taxon>Chryseobacterium group</taxon>
        <taxon>Chryseobacterium</taxon>
    </lineage>
</organism>
<feature type="transmembrane region" description="Helical" evidence="1">
    <location>
        <begin position="137"/>
        <end position="156"/>
    </location>
</feature>
<comment type="caution">
    <text evidence="2">The sequence shown here is derived from an EMBL/GenBank/DDBJ whole genome shotgun (WGS) entry which is preliminary data.</text>
</comment>
<protein>
    <recommendedName>
        <fullName evidence="4">DUF3592 domain-containing protein</fullName>
    </recommendedName>
</protein>
<keyword evidence="1" id="KW-0812">Transmembrane</keyword>
<keyword evidence="1" id="KW-0472">Membrane</keyword>
<evidence type="ECO:0008006" key="4">
    <source>
        <dbReference type="Google" id="ProtNLM"/>
    </source>
</evidence>
<sequence length="163" mass="19144">MVQFLFKNKISTLGTFLIIGSISLIFYNIYKSKNFSIITDSSQNVYIEGEKQKGEFKYGETNLNVLYLYIELKSISQRFYIYENVGNNNDSSYLNNIRDNILKGTKIKIWVDNDEFKNYKDVEIQKLEIGSTIFYNFFNYQYIFIAIISGIILLIISKKYSNT</sequence>
<reference evidence="2 3" key="1">
    <citation type="journal article" date="2019" name="Stand. Genomic Sci.">
        <title>Draft Whole-Genome Sequence of a Novel Chryseobacterium viscerum Strain Isolated from Fresh Water at Dripping Springs, New Mexico.</title>
        <authorList>
            <person name="Kyndt J.A."/>
            <person name="Moore T.C."/>
        </authorList>
    </citation>
    <scope>NUCLEOTIDE SEQUENCE [LARGE SCALE GENOMIC DNA]</scope>
    <source>
        <strain evidence="2 3">DPS</strain>
    </source>
</reference>
<keyword evidence="1" id="KW-1133">Transmembrane helix</keyword>
<evidence type="ECO:0000313" key="2">
    <source>
        <dbReference type="EMBL" id="KAB1230244.1"/>
    </source>
</evidence>
<name>A0A5N4BP81_9FLAO</name>
<gene>
    <name evidence="2" type="ORF">F8D52_13750</name>
</gene>
<proteinExistence type="predicted"/>
<dbReference type="Proteomes" id="UP000326384">
    <property type="component" value="Unassembled WGS sequence"/>
</dbReference>
<accession>A0A5N4BP81</accession>
<evidence type="ECO:0000313" key="3">
    <source>
        <dbReference type="Proteomes" id="UP000326384"/>
    </source>
</evidence>